<dbReference type="InParanoid" id="A0A0V1BDF0"/>
<organism evidence="2 3">
    <name type="scientific">Trichinella spiralis</name>
    <name type="common">Trichina worm</name>
    <dbReference type="NCBI Taxonomy" id="6334"/>
    <lineage>
        <taxon>Eukaryota</taxon>
        <taxon>Metazoa</taxon>
        <taxon>Ecdysozoa</taxon>
        <taxon>Nematoda</taxon>
        <taxon>Enoplea</taxon>
        <taxon>Dorylaimia</taxon>
        <taxon>Trichinellida</taxon>
        <taxon>Trichinellidae</taxon>
        <taxon>Trichinella</taxon>
    </lineage>
</organism>
<accession>A0A0V1BDF0</accession>
<dbReference type="Proteomes" id="UP000054776">
    <property type="component" value="Unassembled WGS sequence"/>
</dbReference>
<name>A0A0V1BDF0_TRISP</name>
<reference evidence="2 3" key="1">
    <citation type="submission" date="2015-01" db="EMBL/GenBank/DDBJ databases">
        <title>Evolution of Trichinella species and genotypes.</title>
        <authorList>
            <person name="Korhonen P.K."/>
            <person name="Edoardo P."/>
            <person name="Giuseppe L.R."/>
            <person name="Gasser R.B."/>
        </authorList>
    </citation>
    <scope>NUCLEOTIDE SEQUENCE [LARGE SCALE GENOMIC DNA]</scope>
    <source>
        <strain evidence="2">ISS3</strain>
    </source>
</reference>
<evidence type="ECO:0000313" key="2">
    <source>
        <dbReference type="EMBL" id="KRY35124.1"/>
    </source>
</evidence>
<evidence type="ECO:0000313" key="3">
    <source>
        <dbReference type="Proteomes" id="UP000054776"/>
    </source>
</evidence>
<evidence type="ECO:0008006" key="4">
    <source>
        <dbReference type="Google" id="ProtNLM"/>
    </source>
</evidence>
<dbReference type="Gene3D" id="1.20.1270.60">
    <property type="entry name" value="Arfaptin homology (AH) domain/BAR domain"/>
    <property type="match status" value="1"/>
</dbReference>
<proteinExistence type="predicted"/>
<feature type="coiled-coil region" evidence="1">
    <location>
        <begin position="70"/>
        <end position="121"/>
    </location>
</feature>
<gene>
    <name evidence="2" type="ORF">T01_8752</name>
</gene>
<keyword evidence="1" id="KW-0175">Coiled coil</keyword>
<feature type="coiled-coil region" evidence="1">
    <location>
        <begin position="487"/>
        <end position="514"/>
    </location>
</feature>
<comment type="caution">
    <text evidence="2">The sequence shown here is derived from an EMBL/GenBank/DDBJ whole genome shotgun (WGS) entry which is preliminary data.</text>
</comment>
<sequence>MEAKQLLLEKTKLTEEFDDINISVTKLLTDMGNASEIKSIADKCLKATKNEFSKQVETFTIYENSTLSLHESVKALMAECEQLNEDLKTKENASENMKQKIEEAQKSIAEIDNELHQYIKLRQKRKYDSDGVPENSETELEKLKYDRKCVLFAVLIMSGMQIFEFEDKYEGVLIGRYNERMKCFDCPKQQDPKLSTTNLLWDNIREFYSQGGMAEWSKALRLGRSLLRKEIICALNSHNFELSIPDTVNSSFTSLTLVETCFNNQFTQIRRVVLFFRVHFDLIIQFSRLNFKNTVKGYCSRNIAITACSESMENYKKYLIFFRNNINNNKNVIGPQGDEKFSDQYSKLILFADNLKEMIELVKGVVQNSKKHRKNPHMLPSLTDDEIFKLSKSLKQLSSTMKHDGAKNSVDKAHEMFAELSEQNLNYLKQVSIKAIVKMENYFDDHLPLIKNVKTKVDVLFSSYNRENDKYEALKLKFEQATEGGKLVKADAKMKEVERRLKQVKETYHKELQKSYELLDNFSNYENEVMEALRMLIKYRLEFHENALKIFKQQ</sequence>
<dbReference type="EMBL" id="JYDH01000057">
    <property type="protein sequence ID" value="KRY35124.1"/>
    <property type="molecule type" value="Genomic_DNA"/>
</dbReference>
<keyword evidence="3" id="KW-1185">Reference proteome</keyword>
<protein>
    <recommendedName>
        <fullName evidence="4">BAR domain-containing protein</fullName>
    </recommendedName>
</protein>
<evidence type="ECO:0000256" key="1">
    <source>
        <dbReference type="SAM" id="Coils"/>
    </source>
</evidence>
<dbReference type="AlphaFoldDB" id="A0A0V1BDF0"/>
<dbReference type="OrthoDB" id="5919140at2759"/>
<dbReference type="SUPFAM" id="SSF103657">
    <property type="entry name" value="BAR/IMD domain-like"/>
    <property type="match status" value="1"/>
</dbReference>
<dbReference type="InterPro" id="IPR027267">
    <property type="entry name" value="AH/BAR_dom_sf"/>
</dbReference>